<feature type="compositionally biased region" description="Low complexity" evidence="1">
    <location>
        <begin position="566"/>
        <end position="578"/>
    </location>
</feature>
<dbReference type="PANTHER" id="PTHR34595">
    <property type="entry name" value="BLR5612 PROTEIN"/>
    <property type="match status" value="1"/>
</dbReference>
<feature type="domain" description="Circularly permuted ATP-grasp type 2" evidence="2">
    <location>
        <begin position="134"/>
        <end position="510"/>
    </location>
</feature>
<dbReference type="EMBL" id="CP045810">
    <property type="protein sequence ID" value="QHN40343.1"/>
    <property type="molecule type" value="Genomic_DNA"/>
</dbReference>
<sequence length="593" mass="64512">MSPASTTKAAKRTPAKAAAPKPATKSAAAAPAKGTKSRTPAKRAKPATTQPRAMEGTIFDGYTGAPSFGKPYDEMFDATGEVRPAYRGIFKAMAESNRADLETRIDALGRAFIDQGVTFSLSGKERPFPLDVVPRVISAAEWHKLEGGIAQRVQALELFLDDVYGTQEILRDGVLPKRLVHSCEHFHRQAANIRPPNGVRIHVAGIDLIRDEQGEFRVLEDNLRSPSGVSYVIENRRTMARVFPDLFASHKVRAVGDYPSHLLRALRASAAFNEADPNIVVLTPGVANSAYFEHSLLARLMGVELVEGRDLFCRDNVVYMRTTEGEQRVDVIYRRIDDDFLDPMQFRPDSMLGVPGLLNAARAGNVVISSAVGNGVGDDKLIYTYVPEIIQYYLGEKPSLKNVDTLRCWLPSECEEVLDRIDELVVKPVEGSGGYGIVFGPDSTRAELDVLAKKVRNDPRGWIAQPVVQLSTVPTKAGDYVRPRHVDLRPFAVNDGESVWVLPGGLTRVALPEGSLVVNSSQGGGSKDTWVLAARGSEGERELAGAKVVSSRVAARPAESAPEPVHTQTQQQQQHGTTPEPKAVRTGQEGGGR</sequence>
<gene>
    <name evidence="3" type="ORF">GII30_15370</name>
</gene>
<evidence type="ECO:0000259" key="2">
    <source>
        <dbReference type="Pfam" id="PF14403"/>
    </source>
</evidence>
<accession>A0A857KZK1</accession>
<dbReference type="PANTHER" id="PTHR34595:SF7">
    <property type="entry name" value="SLL1039 PROTEIN"/>
    <property type="match status" value="1"/>
</dbReference>
<feature type="compositionally biased region" description="Basic residues" evidence="1">
    <location>
        <begin position="35"/>
        <end position="45"/>
    </location>
</feature>
<feature type="region of interest" description="Disordered" evidence="1">
    <location>
        <begin position="1"/>
        <end position="60"/>
    </location>
</feature>
<organism evidence="3">
    <name type="scientific">Gordonia amarae</name>
    <dbReference type="NCBI Taxonomy" id="36821"/>
    <lineage>
        <taxon>Bacteria</taxon>
        <taxon>Bacillati</taxon>
        <taxon>Actinomycetota</taxon>
        <taxon>Actinomycetes</taxon>
        <taxon>Mycobacteriales</taxon>
        <taxon>Gordoniaceae</taxon>
        <taxon>Gordonia</taxon>
    </lineage>
</organism>
<feature type="region of interest" description="Disordered" evidence="1">
    <location>
        <begin position="543"/>
        <end position="593"/>
    </location>
</feature>
<dbReference type="Gene3D" id="3.30.1490.270">
    <property type="match status" value="1"/>
</dbReference>
<dbReference type="RefSeq" id="WP_005182050.1">
    <property type="nucleotide sequence ID" value="NZ_CP045804.1"/>
</dbReference>
<dbReference type="Gene3D" id="3.40.50.11290">
    <property type="match status" value="1"/>
</dbReference>
<proteinExistence type="predicted"/>
<dbReference type="InterPro" id="IPR051680">
    <property type="entry name" value="ATP-dep_Glu-Cys_Ligase-2"/>
</dbReference>
<dbReference type="SUPFAM" id="SSF56059">
    <property type="entry name" value="Glutathione synthetase ATP-binding domain-like"/>
    <property type="match status" value="1"/>
</dbReference>
<feature type="compositionally biased region" description="Low complexity" evidence="1">
    <location>
        <begin position="15"/>
        <end position="34"/>
    </location>
</feature>
<evidence type="ECO:0000256" key="1">
    <source>
        <dbReference type="SAM" id="MobiDB-lite"/>
    </source>
</evidence>
<evidence type="ECO:0000313" key="3">
    <source>
        <dbReference type="EMBL" id="QHN40343.1"/>
    </source>
</evidence>
<protein>
    <submittedName>
        <fullName evidence="3">Circularly permuted type 2 ATP-grasp protein</fullName>
    </submittedName>
</protein>
<name>A0A857KZK1_9ACTN</name>
<dbReference type="AlphaFoldDB" id="A0A857KZK1"/>
<dbReference type="InterPro" id="IPR025841">
    <property type="entry name" value="CP_ATPgrasp_2"/>
</dbReference>
<reference evidence="3" key="1">
    <citation type="journal article" date="2021" name="Nat. Microbiol.">
        <title>Cocultivation of an ultrasmall environmental parasitic bacterium with lytic ability against bacteria associated with wastewater foams.</title>
        <authorList>
            <person name="Batinovic S."/>
            <person name="Rose J.J.A."/>
            <person name="Ratcliffe J."/>
            <person name="Seviour R.J."/>
            <person name="Petrovski S."/>
        </authorList>
    </citation>
    <scope>NUCLEOTIDE SEQUENCE</scope>
    <source>
        <strain evidence="3">CON44</strain>
    </source>
</reference>
<dbReference type="Pfam" id="PF14403">
    <property type="entry name" value="CP_ATPgrasp_2"/>
    <property type="match status" value="1"/>
</dbReference>